<dbReference type="EMBL" id="QJKB01000002">
    <property type="protein sequence ID" value="PXX45062.1"/>
    <property type="molecule type" value="Genomic_DNA"/>
</dbReference>
<sequence length="364" mass="39250">MTKRTTTATKKPVLAALDLPAPVQTTRLKRKQFSSTGDVHIQGDAVIATQFIVGGDCLIDGDLEAEEVFCLGKLTVTGDIRVQSLYVGHALDAGGNIDVEYLIKTGCSADWMARMLELDQRKPAADGSSYMDILVHPAILARYDHQDAFGGFGDIQALGYVACADLDCHGNVQLDDVLEVGEIQFVGGHLSAAAIHVAGDCNCQGELFSETDIQVEGALFAANLICQGNLDVASIHSQGDISNWGYLRATGEISSLRGEIHSGRWIATKGSIYAAKYIKSGESIVAEKGISCGADYGILAATSLPRSRWATHGFVSAASKPRLLLSGQFVEGKKLKHIDALEKKRETELDWEVPRRLKREMQLS</sequence>
<gene>
    <name evidence="1" type="ORF">DFR42_102274</name>
</gene>
<proteinExistence type="predicted"/>
<name>A0A318J9N2_9BURK</name>
<dbReference type="OrthoDB" id="8768083at2"/>
<evidence type="ECO:0008006" key="3">
    <source>
        <dbReference type="Google" id="ProtNLM"/>
    </source>
</evidence>
<dbReference type="AlphaFoldDB" id="A0A318J9N2"/>
<evidence type="ECO:0000313" key="1">
    <source>
        <dbReference type="EMBL" id="PXX45062.1"/>
    </source>
</evidence>
<evidence type="ECO:0000313" key="2">
    <source>
        <dbReference type="Proteomes" id="UP000247792"/>
    </source>
</evidence>
<keyword evidence="2" id="KW-1185">Reference proteome</keyword>
<dbReference type="RefSeq" id="WP_110254537.1">
    <property type="nucleotide sequence ID" value="NZ_QJKB01000002.1"/>
</dbReference>
<dbReference type="Proteomes" id="UP000247792">
    <property type="component" value="Unassembled WGS sequence"/>
</dbReference>
<accession>A0A318J9N2</accession>
<protein>
    <recommendedName>
        <fullName evidence="3">Polymer-forming protein</fullName>
    </recommendedName>
</protein>
<reference evidence="1 2" key="1">
    <citation type="submission" date="2018-05" db="EMBL/GenBank/DDBJ databases">
        <title>Genomic Encyclopedia of Type Strains, Phase IV (KMG-IV): sequencing the most valuable type-strain genomes for metagenomic binning, comparative biology and taxonomic classification.</title>
        <authorList>
            <person name="Goeker M."/>
        </authorList>
    </citation>
    <scope>NUCLEOTIDE SEQUENCE [LARGE SCALE GENOMIC DNA]</scope>
    <source>
        <strain evidence="1 2">DSM 19792</strain>
    </source>
</reference>
<comment type="caution">
    <text evidence="1">The sequence shown here is derived from an EMBL/GenBank/DDBJ whole genome shotgun (WGS) entry which is preliminary data.</text>
</comment>
<organism evidence="1 2">
    <name type="scientific">Undibacterium pigrum</name>
    <dbReference type="NCBI Taxonomy" id="401470"/>
    <lineage>
        <taxon>Bacteria</taxon>
        <taxon>Pseudomonadati</taxon>
        <taxon>Pseudomonadota</taxon>
        <taxon>Betaproteobacteria</taxon>
        <taxon>Burkholderiales</taxon>
        <taxon>Oxalobacteraceae</taxon>
        <taxon>Undibacterium</taxon>
    </lineage>
</organism>